<reference evidence="1 2" key="1">
    <citation type="journal article" date="2015" name="Stand. Genomic Sci.">
        <title>Complete genome sequence and description of Salinispira pacifica gen. nov., sp. nov., a novel spirochaete isolated form a hypersaline microbial mat.</title>
        <authorList>
            <person name="Ben Hania W."/>
            <person name="Joseph M."/>
            <person name="Schumann P."/>
            <person name="Bunk B."/>
            <person name="Fiebig A."/>
            <person name="Sproer C."/>
            <person name="Klenk H.P."/>
            <person name="Fardeau M.L."/>
            <person name="Spring S."/>
        </authorList>
    </citation>
    <scope>NUCLEOTIDE SEQUENCE [LARGE SCALE GENOMIC DNA]</scope>
    <source>
        <strain evidence="1 2">L21-RPul-D2</strain>
    </source>
</reference>
<sequence>MSFINSTVQYDNGETVTFRIEHPKLETISKSIVIPFPVLNAELDGSVADFESNVSSEIRMSWSHSGADYILPWINYYDENNNYLGATAEWTTESFHVFKQEDKIPHGGTQEADSIVFSIQAMNFINGALEENDITVRGYSQNCKVE</sequence>
<dbReference type="EMBL" id="CP006939">
    <property type="protein sequence ID" value="AHC13636.1"/>
    <property type="molecule type" value="Genomic_DNA"/>
</dbReference>
<proteinExistence type="predicted"/>
<dbReference type="AlphaFoldDB" id="V5WEP2"/>
<organism evidence="1 2">
    <name type="scientific">Salinispira pacifica</name>
    <dbReference type="NCBI Taxonomy" id="1307761"/>
    <lineage>
        <taxon>Bacteria</taxon>
        <taxon>Pseudomonadati</taxon>
        <taxon>Spirochaetota</taxon>
        <taxon>Spirochaetia</taxon>
        <taxon>Spirochaetales</taxon>
        <taxon>Spirochaetaceae</taxon>
        <taxon>Salinispira</taxon>
    </lineage>
</organism>
<dbReference type="Proteomes" id="UP000018680">
    <property type="component" value="Chromosome"/>
</dbReference>
<name>V5WEP2_9SPIO</name>
<keyword evidence="2" id="KW-1185">Reference proteome</keyword>
<evidence type="ECO:0000313" key="2">
    <source>
        <dbReference type="Proteomes" id="UP000018680"/>
    </source>
</evidence>
<protein>
    <submittedName>
        <fullName evidence="1">Uncharacterized protein</fullName>
    </submittedName>
</protein>
<accession>V5WEP2</accession>
<gene>
    <name evidence="1" type="ORF">L21SP2_0192</name>
</gene>
<dbReference type="KEGG" id="slr:L21SP2_0192"/>
<evidence type="ECO:0000313" key="1">
    <source>
        <dbReference type="EMBL" id="AHC13636.1"/>
    </source>
</evidence>
<dbReference type="HOGENOM" id="CLU_1776108_0_0_12"/>